<dbReference type="HOGENOM" id="CLU_3117073_0_0_7"/>
<gene>
    <name evidence="1" type="ordered locus">HRM2_39330</name>
</gene>
<keyword evidence="2" id="KW-1185">Reference proteome</keyword>
<evidence type="ECO:0000313" key="1">
    <source>
        <dbReference type="EMBL" id="ACN16991.1"/>
    </source>
</evidence>
<proteinExistence type="predicted"/>
<dbReference type="RefSeq" id="WP_015905734.1">
    <property type="nucleotide sequence ID" value="NC_012108.1"/>
</dbReference>
<protein>
    <submittedName>
        <fullName evidence="1">Uncharacterized protein</fullName>
    </submittedName>
</protein>
<reference evidence="1 2" key="1">
    <citation type="journal article" date="2009" name="Environ. Microbiol.">
        <title>Genome sequence of Desulfobacterium autotrophicum HRM2, a marine sulfate reducer oxidizing organic carbon completely to carbon dioxide.</title>
        <authorList>
            <person name="Strittmatter A.W."/>
            <person name="Liesegang H."/>
            <person name="Rabus R."/>
            <person name="Decker I."/>
            <person name="Amann J."/>
            <person name="Andres S."/>
            <person name="Henne A."/>
            <person name="Fricke W.F."/>
            <person name="Martinez-Arias R."/>
            <person name="Bartels D."/>
            <person name="Goesmann A."/>
            <person name="Krause L."/>
            <person name="Puehler A."/>
            <person name="Klenk H.P."/>
            <person name="Richter M."/>
            <person name="Schuler M."/>
            <person name="Gloeckner F.O."/>
            <person name="Meyerdierks A."/>
            <person name="Gottschalk G."/>
            <person name="Amann R."/>
        </authorList>
    </citation>
    <scope>NUCLEOTIDE SEQUENCE [LARGE SCALE GENOMIC DNA]</scope>
    <source>
        <strain evidence="2">ATCC 43914 / DSM 3382 / HRM2</strain>
    </source>
</reference>
<dbReference type="Proteomes" id="UP000000442">
    <property type="component" value="Chromosome"/>
</dbReference>
<accession>C0QBI9</accession>
<dbReference type="KEGG" id="dat:HRM2_39330"/>
<organism evidence="1 2">
    <name type="scientific">Desulforapulum autotrophicum (strain ATCC 43914 / DSM 3382 / VKM B-1955 / HRM2)</name>
    <name type="common">Desulfobacterium autotrophicum</name>
    <dbReference type="NCBI Taxonomy" id="177437"/>
    <lineage>
        <taxon>Bacteria</taxon>
        <taxon>Pseudomonadati</taxon>
        <taxon>Thermodesulfobacteriota</taxon>
        <taxon>Desulfobacteria</taxon>
        <taxon>Desulfobacterales</taxon>
        <taxon>Desulfobacteraceae</taxon>
        <taxon>Desulforapulum</taxon>
    </lineage>
</organism>
<dbReference type="EMBL" id="CP001087">
    <property type="protein sequence ID" value="ACN16991.1"/>
    <property type="molecule type" value="Genomic_DNA"/>
</dbReference>
<name>C0QBI9_DESAH</name>
<sequence>MIILVNDADILIVPLKIDLLTTFFRLSYEFHMTDVVLSIPDSSCQSCLFS</sequence>
<dbReference type="AlphaFoldDB" id="C0QBI9"/>
<evidence type="ECO:0000313" key="2">
    <source>
        <dbReference type="Proteomes" id="UP000000442"/>
    </source>
</evidence>